<dbReference type="EMBL" id="FMMM01000078">
    <property type="protein sequence ID" value="SCQ24118.1"/>
    <property type="molecule type" value="Genomic_DNA"/>
</dbReference>
<feature type="signal peptide" evidence="6">
    <location>
        <begin position="1"/>
        <end position="20"/>
    </location>
</feature>
<name>A0A1D3UW10_TANFO</name>
<protein>
    <recommendedName>
        <fullName evidence="7">Spi protease inhibitor domain-containing protein</fullName>
    </recommendedName>
</protein>
<evidence type="ECO:0000313" key="9">
    <source>
        <dbReference type="Proteomes" id="UP000182057"/>
    </source>
</evidence>
<evidence type="ECO:0000256" key="1">
    <source>
        <dbReference type="ARBA" id="ARBA00009693"/>
    </source>
</evidence>
<dbReference type="RefSeq" id="WP_074450194.1">
    <property type="nucleotide sequence ID" value="NZ_FMMM01000078.1"/>
</dbReference>
<feature type="domain" description="Spi protease inhibitor" evidence="7">
    <location>
        <begin position="52"/>
        <end position="147"/>
    </location>
</feature>
<feature type="chain" id="PRO_5008922777" description="Spi protease inhibitor domain-containing protein" evidence="6">
    <location>
        <begin position="21"/>
        <end position="449"/>
    </location>
</feature>
<proteinExistence type="inferred from homology"/>
<organism evidence="8 9">
    <name type="scientific">Tannerella forsythia</name>
    <name type="common">Bacteroides forsythus</name>
    <dbReference type="NCBI Taxonomy" id="28112"/>
    <lineage>
        <taxon>Bacteria</taxon>
        <taxon>Pseudomonadati</taxon>
        <taxon>Bacteroidota</taxon>
        <taxon>Bacteroidia</taxon>
        <taxon>Bacteroidales</taxon>
        <taxon>Tannerellaceae</taxon>
        <taxon>Tannerella</taxon>
    </lineage>
</organism>
<dbReference type="Gene3D" id="3.90.70.50">
    <property type="entry name" value="Peptidase C10, streptopain"/>
    <property type="match status" value="1"/>
</dbReference>
<evidence type="ECO:0000256" key="6">
    <source>
        <dbReference type="SAM" id="SignalP"/>
    </source>
</evidence>
<evidence type="ECO:0000256" key="5">
    <source>
        <dbReference type="ARBA" id="ARBA00022807"/>
    </source>
</evidence>
<dbReference type="InterPro" id="IPR000200">
    <property type="entry name" value="Peptidase_C10"/>
</dbReference>
<evidence type="ECO:0000256" key="4">
    <source>
        <dbReference type="ARBA" id="ARBA00022801"/>
    </source>
</evidence>
<dbReference type="InterPro" id="IPR038765">
    <property type="entry name" value="Papain-like_cys_pep_sf"/>
</dbReference>
<comment type="similarity">
    <text evidence="1">Belongs to the peptidase C10 family.</text>
</comment>
<keyword evidence="3 6" id="KW-0732">Signal</keyword>
<dbReference type="GO" id="GO:0006508">
    <property type="term" value="P:proteolysis"/>
    <property type="evidence" value="ECO:0007669"/>
    <property type="project" value="UniProtKB-KW"/>
</dbReference>
<evidence type="ECO:0000256" key="3">
    <source>
        <dbReference type="ARBA" id="ARBA00022729"/>
    </source>
</evidence>
<dbReference type="SUPFAM" id="SSF54001">
    <property type="entry name" value="Cysteine proteinases"/>
    <property type="match status" value="1"/>
</dbReference>
<gene>
    <name evidence="8" type="ORF">TFUB20_02304</name>
</gene>
<dbReference type="AlphaFoldDB" id="A0A1D3UW10"/>
<evidence type="ECO:0000313" key="8">
    <source>
        <dbReference type="EMBL" id="SCQ24118.1"/>
    </source>
</evidence>
<dbReference type="Pfam" id="PF13734">
    <property type="entry name" value="Inhibitor_I69"/>
    <property type="match status" value="1"/>
</dbReference>
<dbReference type="InterPro" id="IPR044934">
    <property type="entry name" value="Streptopain_sf"/>
</dbReference>
<dbReference type="GO" id="GO:0008234">
    <property type="term" value="F:cysteine-type peptidase activity"/>
    <property type="evidence" value="ECO:0007669"/>
    <property type="project" value="UniProtKB-KW"/>
</dbReference>
<dbReference type="Pfam" id="PF01640">
    <property type="entry name" value="Peptidase_C10"/>
    <property type="match status" value="1"/>
</dbReference>
<evidence type="ECO:0000259" key="7">
    <source>
        <dbReference type="Pfam" id="PF13734"/>
    </source>
</evidence>
<evidence type="ECO:0000256" key="2">
    <source>
        <dbReference type="ARBA" id="ARBA00022670"/>
    </source>
</evidence>
<dbReference type="Proteomes" id="UP000182057">
    <property type="component" value="Unassembled WGS sequence"/>
</dbReference>
<dbReference type="InterPro" id="IPR025896">
    <property type="entry name" value="Spi_Prtas-inh"/>
</dbReference>
<keyword evidence="5" id="KW-0788">Thiol protease</keyword>
<dbReference type="PROSITE" id="PS51257">
    <property type="entry name" value="PROKAR_LIPOPROTEIN"/>
    <property type="match status" value="1"/>
</dbReference>
<keyword evidence="2" id="KW-0645">Protease</keyword>
<reference evidence="8 9" key="1">
    <citation type="submission" date="2016-09" db="EMBL/GenBank/DDBJ databases">
        <authorList>
            <person name="Capua I."/>
            <person name="De Benedictis P."/>
            <person name="Joannis T."/>
            <person name="Lombin L.H."/>
            <person name="Cattoli G."/>
        </authorList>
    </citation>
    <scope>NUCLEOTIDE SEQUENCE [LARGE SCALE GENOMIC DNA]</scope>
    <source>
        <strain evidence="8 9">UB20</strain>
    </source>
</reference>
<sequence length="449" mass="52203" precursor="true">MKTRTIYLLSLSLVITFVLSSCKNDDDVIIQEEERAQTVSPAEKNDDVYSLDEAEELATRFYSNLRSSNVKLRSGGKQKPVLSQTFTTKAMGNINLYVFNYQKGGFVIINPIKKMNERILAFSENEAISENELNSGQFSLWKDYTMEYLSIKASEKEKMSENVIRKNKIKLHTVKDKDIERILNSKLSDLSPDEVAKARDYLASLYEEKNITQPIIKTNWHQDFPYNDNCPHHYPAGCVAISVGQILNHYRKWDGESWNWDKVNRSERPEISRFIRTVGSGVKMTYHKGGSYPDWANFNLIKNLNYREEQFLKKIGYNNVKSYNLPEGNSTLLNELNKGYPVIMSGFKKQIIIPLDGHSWIADGLRMESYHMFMHDEDAEKIAARGYDSLPIGEFIIKYDLYYCHLNMGWGDSSNTWYYTCENSDLHGLRGIYRDFQYRTHIKFLTVRK</sequence>
<accession>A0A1D3UW10</accession>
<keyword evidence="4" id="KW-0378">Hydrolase</keyword>
<dbReference type="OrthoDB" id="2235251at2"/>